<sequence>MEYSNDLIIEADKSDLINILTDAYLVAGITGHLALLKVYDSEIKNFAPPGIAKKPVNEFLASLIIQDEKGNVKSLLGRWRGPEIFPNSISYEGISNDNKVSLKIMFNLTNLSSGIKVSIHSEFNIKLGFFERMFARYGNFASHIVKCHLIPYFSNVRSRIKQGISLTKLDSKEVDIEDAIRVLRSLPKITGIILIKNQAFSFKGYINNGQLSNMIYSDKEKSYKDSEALGKLITEKGNVKLEIYELPIPDLLRNVS</sequence>
<accession>A0A2U9IN09</accession>
<evidence type="ECO:0000313" key="1">
    <source>
        <dbReference type="EMBL" id="AWR97418.1"/>
    </source>
</evidence>
<gene>
    <name evidence="1" type="ORF">DFR86_07555</name>
</gene>
<organism evidence="1 2">
    <name type="scientific">Acidianus sulfidivorans JP7</name>
    <dbReference type="NCBI Taxonomy" id="619593"/>
    <lineage>
        <taxon>Archaea</taxon>
        <taxon>Thermoproteota</taxon>
        <taxon>Thermoprotei</taxon>
        <taxon>Sulfolobales</taxon>
        <taxon>Sulfolobaceae</taxon>
        <taxon>Acidianus</taxon>
    </lineage>
</organism>
<reference evidence="1 2" key="1">
    <citation type="submission" date="2018-05" db="EMBL/GenBank/DDBJ databases">
        <title>Complete Genome Sequences of Extremely Thermoacidophilic, Metal-Mobilizing Type-Strain Members of the Archaeal Family Sulfolobaceae: Acidianus brierleyi DSM-1651T, Acidianus sulfidivorans DSM-18786T, Metallosphaera hakonensis DSM-7519T, and Metallosphaera prunae DSM-10039T.</title>
        <authorList>
            <person name="Counts J.A."/>
            <person name="Kelly R.M."/>
        </authorList>
    </citation>
    <scope>NUCLEOTIDE SEQUENCE [LARGE SCALE GENOMIC DNA]</scope>
    <source>
        <strain evidence="1 2">JP7</strain>
    </source>
</reference>
<keyword evidence="2" id="KW-1185">Reference proteome</keyword>
<proteinExistence type="predicted"/>
<dbReference type="AlphaFoldDB" id="A0A2U9IN09"/>
<name>A0A2U9IN09_9CREN</name>
<protein>
    <submittedName>
        <fullName evidence="1">Uncharacterized protein</fullName>
    </submittedName>
</protein>
<dbReference type="KEGG" id="asul:DFR86_07555"/>
<evidence type="ECO:0000313" key="2">
    <source>
        <dbReference type="Proteomes" id="UP000248410"/>
    </source>
</evidence>
<dbReference type="RefSeq" id="WP_110380308.1">
    <property type="nucleotide sequence ID" value="NZ_CP029288.2"/>
</dbReference>
<dbReference type="OrthoDB" id="44086at2157"/>
<dbReference type="EMBL" id="CP029288">
    <property type="protein sequence ID" value="AWR97418.1"/>
    <property type="molecule type" value="Genomic_DNA"/>
</dbReference>
<dbReference type="Proteomes" id="UP000248410">
    <property type="component" value="Chromosome"/>
</dbReference>
<dbReference type="GeneID" id="36837814"/>